<dbReference type="PANTHER" id="PTHR11908:SF132">
    <property type="entry name" value="ALDEHYDE OXIDASE 1-RELATED"/>
    <property type="match status" value="1"/>
</dbReference>
<dbReference type="Pfam" id="PF01315">
    <property type="entry name" value="Ald_Xan_dh_C"/>
    <property type="match status" value="1"/>
</dbReference>
<dbReference type="SUPFAM" id="SSF54665">
    <property type="entry name" value="CO dehydrogenase molybdoprotein N-domain-like"/>
    <property type="match status" value="1"/>
</dbReference>
<dbReference type="InterPro" id="IPR046867">
    <property type="entry name" value="AldOxase/xan_DH_MoCoBD2"/>
</dbReference>
<dbReference type="PANTHER" id="PTHR11908">
    <property type="entry name" value="XANTHINE DEHYDROGENASE"/>
    <property type="match status" value="1"/>
</dbReference>
<dbReference type="Proteomes" id="UP000050482">
    <property type="component" value="Unassembled WGS sequence"/>
</dbReference>
<dbReference type="InterPro" id="IPR037165">
    <property type="entry name" value="AldOxase/xan_DH_Mopterin-bd_sf"/>
</dbReference>
<keyword evidence="6" id="KW-1185">Reference proteome</keyword>
<evidence type="ECO:0000256" key="2">
    <source>
        <dbReference type="ARBA" id="ARBA00023002"/>
    </source>
</evidence>
<keyword evidence="1" id="KW-0500">Molybdenum</keyword>
<keyword evidence="2" id="KW-0560">Oxidoreductase</keyword>
<evidence type="ECO:0000256" key="3">
    <source>
        <dbReference type="ARBA" id="ARBA00053029"/>
    </source>
</evidence>
<dbReference type="RefSeq" id="WP_054971111.1">
    <property type="nucleotide sequence ID" value="NZ_LJCO01000096.1"/>
</dbReference>
<name>A0A0P9EEH3_9BACL</name>
<dbReference type="Gene3D" id="3.90.1170.50">
    <property type="entry name" value="Aldehyde oxidase/xanthine dehydrogenase, a/b hammerhead"/>
    <property type="match status" value="1"/>
</dbReference>
<dbReference type="InterPro" id="IPR008274">
    <property type="entry name" value="AldOxase/xan_DH_MoCoBD1"/>
</dbReference>
<dbReference type="InterPro" id="IPR000674">
    <property type="entry name" value="Ald_Oxase/Xan_DH_a/b"/>
</dbReference>
<sequence length="782" mass="84913">MASVFGSTLKRREDPRLITGNGQYSEDIQLPGMLYASVLRSPHAHARIVNINTDAAKALEGVVAVYTGKDLEGKIGTVPTAWLPPDSNIQTPPHEVLAVNKVRYVGDGVALVVAENRYVARDAVDLIQVTYAPLPAVAEQEQAIADGAPILHDGVENNVAFHWQAGNATDDVFENAEVIVKQRFRQQRLIPNPMEPRAATAQYNPATGEMTLWATSQNPHIHRFLLSGILGIPENKLRIVSVDVGGGFGAKIACYPDEAMVAYAARDLKRPVKWVEDRRENFLVTSHGRDMVLDVEFAGTKDGDFTAIRVKNIANMGAYLSTAGPGVPTILFGLIVPGAYKIPYAAVDVYGVFTNTTPTDAYRGAGRPEATYLLERMVDLFAAEIGKDPVEVRRRNLIQSHEFPYNTAMGLEYDSGNYEVALDKALAMVGYEELRQKQQELRSQGRHLGIGVTTYVEICGLGPSQVAGAVGFQGGLWESATVRVHPTGKVTVFTGASPHGQGEETTFAQIVSQRLGVPFEDIEVVHGDTNRIAMGWGTYGSRTTPVGGNAIAVAVDKVLEKAKKIAAHMLEVSEEDVRFEDGKYSVEGAPTRSVTIQEVTLQAYLAWNLPQGVEPALEGTAFYDPVNFVYPFGTHICVVEVDEETGDIDLVKYVAVDDCGRVINPMVAEGQVHGGIVQGIGQALWEGAVYDEQAQLLTGTFMDYAMPKARFFKEFETAFTETPAPQNPLGVKGIGETGTIASTPTVVNAVMDALRPFGVKDINMPLTPERVWNAIEKGRQEA</sequence>
<evidence type="ECO:0000313" key="5">
    <source>
        <dbReference type="EMBL" id="KPV40763.1"/>
    </source>
</evidence>
<evidence type="ECO:0000259" key="4">
    <source>
        <dbReference type="SMART" id="SM01008"/>
    </source>
</evidence>
<dbReference type="SUPFAM" id="SSF56003">
    <property type="entry name" value="Molybdenum cofactor-binding domain"/>
    <property type="match status" value="1"/>
</dbReference>
<dbReference type="AlphaFoldDB" id="A0A0P9EEH3"/>
<organism evidence="5 6">
    <name type="scientific">Alicyclobacillus ferrooxydans</name>
    <dbReference type="NCBI Taxonomy" id="471514"/>
    <lineage>
        <taxon>Bacteria</taxon>
        <taxon>Bacillati</taxon>
        <taxon>Bacillota</taxon>
        <taxon>Bacilli</taxon>
        <taxon>Bacillales</taxon>
        <taxon>Alicyclobacillaceae</taxon>
        <taxon>Alicyclobacillus</taxon>
    </lineage>
</organism>
<evidence type="ECO:0000313" key="6">
    <source>
        <dbReference type="Proteomes" id="UP000050482"/>
    </source>
</evidence>
<dbReference type="Gene3D" id="3.30.365.10">
    <property type="entry name" value="Aldehyde oxidase/xanthine dehydrogenase, molybdopterin binding domain"/>
    <property type="match status" value="4"/>
</dbReference>
<dbReference type="GO" id="GO:0016491">
    <property type="term" value="F:oxidoreductase activity"/>
    <property type="evidence" value="ECO:0007669"/>
    <property type="project" value="UniProtKB-KW"/>
</dbReference>
<dbReference type="EMBL" id="LJCO01000096">
    <property type="protein sequence ID" value="KPV40763.1"/>
    <property type="molecule type" value="Genomic_DNA"/>
</dbReference>
<accession>A0A0P9EEH3</accession>
<feature type="domain" description="Aldehyde oxidase/xanthine dehydrogenase a/b hammerhead" evidence="4">
    <location>
        <begin position="19"/>
        <end position="135"/>
    </location>
</feature>
<dbReference type="Pfam" id="PF20256">
    <property type="entry name" value="MoCoBD_2"/>
    <property type="match status" value="1"/>
</dbReference>
<dbReference type="STRING" id="471514.AN477_20800"/>
<comment type="caution">
    <text evidence="5">The sequence shown here is derived from an EMBL/GenBank/DDBJ whole genome shotgun (WGS) entry which is preliminary data.</text>
</comment>
<proteinExistence type="predicted"/>
<dbReference type="PATRIC" id="fig|471514.4.peg.1654"/>
<dbReference type="InterPro" id="IPR036856">
    <property type="entry name" value="Ald_Oxase/Xan_DH_a/b_sf"/>
</dbReference>
<gene>
    <name evidence="5" type="ORF">AN477_20800</name>
</gene>
<dbReference type="InterPro" id="IPR016208">
    <property type="entry name" value="Ald_Oxase/xanthine_DH-like"/>
</dbReference>
<reference evidence="5 6" key="1">
    <citation type="submission" date="2015-09" db="EMBL/GenBank/DDBJ databases">
        <title>Draft genome sequence of Alicyclobacillus ferrooxydans DSM 22381.</title>
        <authorList>
            <person name="Hemp J."/>
        </authorList>
    </citation>
    <scope>NUCLEOTIDE SEQUENCE [LARGE SCALE GENOMIC DNA]</scope>
    <source>
        <strain evidence="5 6">TC-34</strain>
    </source>
</reference>
<dbReference type="FunFam" id="3.30.365.10:FF:000001">
    <property type="entry name" value="Xanthine dehydrogenase oxidase"/>
    <property type="match status" value="1"/>
</dbReference>
<comment type="cofactor">
    <cofactor evidence="3">
        <name>Mo-molybdopterin cytosine dinucleotide</name>
        <dbReference type="ChEBI" id="CHEBI:71308"/>
    </cofactor>
</comment>
<evidence type="ECO:0000256" key="1">
    <source>
        <dbReference type="ARBA" id="ARBA00022505"/>
    </source>
</evidence>
<protein>
    <submittedName>
        <fullName evidence="5">Carbon monoxide dehydrogenase</fullName>
    </submittedName>
</protein>
<dbReference type="SMART" id="SM01008">
    <property type="entry name" value="Ald_Xan_dh_C"/>
    <property type="match status" value="1"/>
</dbReference>
<dbReference type="OrthoDB" id="9759099at2"/>
<dbReference type="Pfam" id="PF02738">
    <property type="entry name" value="MoCoBD_1"/>
    <property type="match status" value="1"/>
</dbReference>
<dbReference type="GO" id="GO:0005506">
    <property type="term" value="F:iron ion binding"/>
    <property type="evidence" value="ECO:0007669"/>
    <property type="project" value="InterPro"/>
</dbReference>